<dbReference type="Pfam" id="PF17963">
    <property type="entry name" value="Big_9"/>
    <property type="match status" value="2"/>
</dbReference>
<dbReference type="RefSeq" id="WP_269359344.1">
    <property type="nucleotide sequence ID" value="NZ_JAPWHE010000008.1"/>
</dbReference>
<gene>
    <name evidence="2" type="ORF">O4H32_11680</name>
</gene>
<feature type="compositionally biased region" description="Polar residues" evidence="1">
    <location>
        <begin position="1164"/>
        <end position="1175"/>
    </location>
</feature>
<comment type="caution">
    <text evidence="2">The sequence shown here is derived from an EMBL/GenBank/DDBJ whole genome shotgun (WGS) entry which is preliminary data.</text>
</comment>
<accession>A0ABT4M5N0</accession>
<keyword evidence="3" id="KW-1185">Reference proteome</keyword>
<feature type="region of interest" description="Disordered" evidence="1">
    <location>
        <begin position="1164"/>
        <end position="1198"/>
    </location>
</feature>
<dbReference type="Pfam" id="PF00353">
    <property type="entry name" value="HemolysinCabind"/>
    <property type="match status" value="1"/>
</dbReference>
<dbReference type="InterPro" id="IPR001343">
    <property type="entry name" value="Hemolysn_Ca-bd"/>
</dbReference>
<dbReference type="EMBL" id="JAPWHE010000008">
    <property type="protein sequence ID" value="MCZ4330610.1"/>
    <property type="molecule type" value="Genomic_DNA"/>
</dbReference>
<dbReference type="NCBIfam" id="NF038131">
    <property type="entry name" value="choice_anch_K"/>
    <property type="match status" value="1"/>
</dbReference>
<dbReference type="Proteomes" id="UP001068379">
    <property type="component" value="Unassembled WGS sequence"/>
</dbReference>
<dbReference type="InterPro" id="IPR047995">
    <property type="entry name" value="Choice_anch_K"/>
</dbReference>
<reference evidence="2" key="1">
    <citation type="submission" date="2022-12" db="EMBL/GenBank/DDBJ databases">
        <title>Bacterial isolates from different developmental stages of Nematostella vectensis.</title>
        <authorList>
            <person name="Fraune S."/>
        </authorList>
    </citation>
    <scope>NUCLEOTIDE SEQUENCE</scope>
    <source>
        <strain evidence="2">G21619-S1</strain>
    </source>
</reference>
<dbReference type="PROSITE" id="PS00330">
    <property type="entry name" value="HEMOLYSIN_CALCIUM"/>
    <property type="match status" value="2"/>
</dbReference>
<evidence type="ECO:0000256" key="1">
    <source>
        <dbReference type="SAM" id="MobiDB-lite"/>
    </source>
</evidence>
<proteinExistence type="predicted"/>
<dbReference type="InterPro" id="IPR018511">
    <property type="entry name" value="Hemolysin-typ_Ca-bd_CS"/>
</dbReference>
<evidence type="ECO:0000313" key="2">
    <source>
        <dbReference type="EMBL" id="MCZ4330610.1"/>
    </source>
</evidence>
<dbReference type="NCBIfam" id="TIGR03661">
    <property type="entry name" value="T1SS_VCA0849"/>
    <property type="match status" value="1"/>
</dbReference>
<organism evidence="2 3">
    <name type="scientific">Castellaniella denitrificans</name>
    <dbReference type="NCBI Taxonomy" id="56119"/>
    <lineage>
        <taxon>Bacteria</taxon>
        <taxon>Pseudomonadati</taxon>
        <taxon>Pseudomonadota</taxon>
        <taxon>Betaproteobacteria</taxon>
        <taxon>Burkholderiales</taxon>
        <taxon>Alcaligenaceae</taxon>
        <taxon>Castellaniella</taxon>
    </lineage>
</organism>
<dbReference type="InterPro" id="IPR010221">
    <property type="entry name" value="VCBS_dom"/>
</dbReference>
<name>A0ABT4M5N0_9BURK</name>
<sequence length="1529" mass="156190">MSDADGQSSGTGHLVIDIVDDVPTAHADTNSVTEGAQVAGNVLTDGAGDVLGADGAASGGAVTGVATGSNTSAPVSGNLGGTGIAGTYGTLILNANGNYTYKANPDAVSADAVDHFVYTITDGDGDTSTVTLDINVANVSLGADNDTLTVNEAALSDGSTPGSDAETSGGTLAVAGAVSYAFASGTDGAGAHGTLTLNPNGTYSYTLNTPVDGTTADNGANTVNGVETFHYTATDANGNTVDGTITVNVIDDVPTFGTHTDTSMPNEVGTETGDLVFNTGADIAGASHVISSIDGLPADWTVSGLDTGVGTIKDQNGTPIFTVTLNADNATYTVEQLAARPGSTQTFDVAANIDNSPITTYDFGFATLTALNGGTFNANTIGGTSDHEFGMGNPQFNGSESFRMVFDEALSHFTLNISSFKTAGTIDVLVQSGSQSVMIHVPVTDTTAAVEITPADLAAAGAPFASFDTVTLTATSGVNVSFSTLSYTESVPAEDLSFTVNVTGTDGDGDTAQTSFVVTSEGTDNAPPAINGAELLVSETSLNTLMTGALTIADPGDTGGHQVSLLAPPTGAFKSDGRPVHWDISDDGHTLTGSTKDAGNTVGRDVITVTIDNDGNYTVKLLAPIEHPGHDVQNDVESFDVKVKVTDSHGAAGTSNLTIHIQDDAPANNPNAGSDLGVPVSVISVGGLESGFVNWHLTNNGNLSDTINNDSDAGIDRIVWGSASQGSGYAFVDNEDLRGADSNLLDTTFKLGTFTHNNFPVSGNTLTSVDLQVSIHVTIDGVEHVIQHTINLGHTETPNNYGDSRDDDLVTITNSTATQTFTVGDRTYVLDIKGFLDAQGNLVSSIHTQENKANSFDLYATISSTDDLPRVEGDLFDPNSGVTTWQYGADGAGSVVWENGVPGAGGSTVITNQYGTLTVGADGHYVFEMSRAARDNFQIGDQTLTYNYTVTDSDDDTQTGHITIDLSGHKNIPEVPTIEHVADNTLLANEAGLVTTADTGIDVGKDVSGATIAITGADQASLHGSAVMASVMVDGAPQSITLTSGGHELSYRTNPDGTVSAGYQSGGSWHSVFEVSGSAADGTYSVHMTGTLDPVASYTTTVPEASGTASFDFGDYDSQASVSGIEGGVKLTLSAFLDQGGVNGVKDGSDAAANVVVNGSSNRGISVDNTSWDSSGSDDRYIQNNTYGPGNNSSRSDGSFGEKLVLDFSANAADGRHITEVALTLNQFGDRQADGRSSQSRGNEDTAHITVFYSDGSHEDVDVTAAWQSRFQGSNGDDGTQDVTIQASGGRSIDHIVIGAGDTDSQFSVDERIQVKWHTDAHDVTHVVDQGGLTLHLGATVTDGTADQASANFDVSIDNSSSQSNTLTGTGGGNALFGGHDSDTLVGGAGNDHLHGGAGNDFLTGGAGDDVFVWKLGDQGTTTTPAVDHVTDLGTTSGGALGKDVLDLSDLLSGHTDANDLTQYLHISGGTGADAGKTIIDVSTTGNVAGGHDQQIVIDNVDLTAGHGGDQAALIQGLINDGKLKVDHS</sequence>
<dbReference type="InterPro" id="IPR011049">
    <property type="entry name" value="Serralysin-like_metalloprot_C"/>
</dbReference>
<dbReference type="InterPro" id="IPR019960">
    <property type="entry name" value="T1SS_VCA0849"/>
</dbReference>
<dbReference type="NCBIfam" id="TIGR01965">
    <property type="entry name" value="VCBS_repeat"/>
    <property type="match status" value="3"/>
</dbReference>
<protein>
    <submittedName>
        <fullName evidence="2">Choice-of-anchor K domain-containing protein</fullName>
    </submittedName>
</protein>
<dbReference type="SUPFAM" id="SSF51120">
    <property type="entry name" value="beta-Roll"/>
    <property type="match status" value="1"/>
</dbReference>
<dbReference type="PRINTS" id="PR00313">
    <property type="entry name" value="CABNDNGRPT"/>
</dbReference>
<evidence type="ECO:0000313" key="3">
    <source>
        <dbReference type="Proteomes" id="UP001068379"/>
    </source>
</evidence>
<feature type="compositionally biased region" description="Polar residues" evidence="1">
    <location>
        <begin position="1182"/>
        <end position="1197"/>
    </location>
</feature>